<dbReference type="EMBL" id="JAAGAX010000014">
    <property type="protein sequence ID" value="KAF2292940.1"/>
    <property type="molecule type" value="Genomic_DNA"/>
</dbReference>
<sequence length="294" mass="32995">MENRAFPSPDRWHEGSNRNSGHEARRDSKWSSRWGPEDKEKESRTEKRTDVDKEKDDAHYDNQSSIVSNRSASERDSDSRDKRKLDSSFAAMPDEMEECLPITQSDIIEPLAFVSPDAEEEGKITSSGVVYNSFRKGWSTENVSGNGDYESNEGKLGILPSVPVRRLLIHFKTPQTMVHIKLTVTWPPPFLYLSEIELLIILEKEVDHEGNKVTADEVTATVLECDVAGTTKEIVNSSRVASQIDICDNGQIVNSALTAHFHSDRVDSTSSFDVKSKLPDDSNSLFVLPLRSRP</sequence>
<evidence type="ECO:0000256" key="1">
    <source>
        <dbReference type="SAM" id="MobiDB-lite"/>
    </source>
</evidence>
<dbReference type="PANTHER" id="PTHR46992:SF4">
    <property type="entry name" value="GYF DOMAIN-CONTAINING PROTEIN"/>
    <property type="match status" value="1"/>
</dbReference>
<keyword evidence="3" id="KW-1185">Reference proteome</keyword>
<comment type="caution">
    <text evidence="2">The sequence shown here is derived from an EMBL/GenBank/DDBJ whole genome shotgun (WGS) entry which is preliminary data.</text>
</comment>
<reference evidence="2 3" key="1">
    <citation type="journal article" date="2020" name="Mol. Plant">
        <title>The Chromosome-Based Rubber Tree Genome Provides New Insights into Spurge Genome Evolution and Rubber Biosynthesis.</title>
        <authorList>
            <person name="Liu J."/>
            <person name="Shi C."/>
            <person name="Shi C.C."/>
            <person name="Li W."/>
            <person name="Zhang Q.J."/>
            <person name="Zhang Y."/>
            <person name="Li K."/>
            <person name="Lu H.F."/>
            <person name="Shi C."/>
            <person name="Zhu S.T."/>
            <person name="Xiao Z.Y."/>
            <person name="Nan H."/>
            <person name="Yue Y."/>
            <person name="Zhu X.G."/>
            <person name="Wu Y."/>
            <person name="Hong X.N."/>
            <person name="Fan G.Y."/>
            <person name="Tong Y."/>
            <person name="Zhang D."/>
            <person name="Mao C.L."/>
            <person name="Liu Y.L."/>
            <person name="Hao S.J."/>
            <person name="Liu W.Q."/>
            <person name="Lv M.Q."/>
            <person name="Zhang H.B."/>
            <person name="Liu Y."/>
            <person name="Hu-Tang G.R."/>
            <person name="Wang J.P."/>
            <person name="Wang J.H."/>
            <person name="Sun Y.H."/>
            <person name="Ni S.B."/>
            <person name="Chen W.B."/>
            <person name="Zhang X.C."/>
            <person name="Jiao Y.N."/>
            <person name="Eichler E.E."/>
            <person name="Li G.H."/>
            <person name="Liu X."/>
            <person name="Gao L.Z."/>
        </authorList>
    </citation>
    <scope>NUCLEOTIDE SEQUENCE [LARGE SCALE GENOMIC DNA]</scope>
    <source>
        <strain evidence="3">cv. GT1</strain>
        <tissue evidence="2">Leaf</tissue>
    </source>
</reference>
<feature type="compositionally biased region" description="Basic and acidic residues" evidence="1">
    <location>
        <begin position="10"/>
        <end position="60"/>
    </location>
</feature>
<name>A0A6A6KV83_HEVBR</name>
<dbReference type="AlphaFoldDB" id="A0A6A6KV83"/>
<dbReference type="Proteomes" id="UP000467840">
    <property type="component" value="Chromosome 13"/>
</dbReference>
<evidence type="ECO:0000313" key="3">
    <source>
        <dbReference type="Proteomes" id="UP000467840"/>
    </source>
</evidence>
<evidence type="ECO:0000313" key="2">
    <source>
        <dbReference type="EMBL" id="KAF2292940.1"/>
    </source>
</evidence>
<proteinExistence type="predicted"/>
<feature type="compositionally biased region" description="Basic and acidic residues" evidence="1">
    <location>
        <begin position="72"/>
        <end position="86"/>
    </location>
</feature>
<dbReference type="PANTHER" id="PTHR46992">
    <property type="entry name" value="GYF DOMAIN-CONTAINING PROTEIN"/>
    <property type="match status" value="1"/>
</dbReference>
<gene>
    <name evidence="2" type="ORF">GH714_029990</name>
</gene>
<organism evidence="2 3">
    <name type="scientific">Hevea brasiliensis</name>
    <name type="common">Para rubber tree</name>
    <name type="synonym">Siphonia brasiliensis</name>
    <dbReference type="NCBI Taxonomy" id="3981"/>
    <lineage>
        <taxon>Eukaryota</taxon>
        <taxon>Viridiplantae</taxon>
        <taxon>Streptophyta</taxon>
        <taxon>Embryophyta</taxon>
        <taxon>Tracheophyta</taxon>
        <taxon>Spermatophyta</taxon>
        <taxon>Magnoliopsida</taxon>
        <taxon>eudicotyledons</taxon>
        <taxon>Gunneridae</taxon>
        <taxon>Pentapetalae</taxon>
        <taxon>rosids</taxon>
        <taxon>fabids</taxon>
        <taxon>Malpighiales</taxon>
        <taxon>Euphorbiaceae</taxon>
        <taxon>Crotonoideae</taxon>
        <taxon>Micrandreae</taxon>
        <taxon>Hevea</taxon>
    </lineage>
</organism>
<feature type="region of interest" description="Disordered" evidence="1">
    <location>
        <begin position="1"/>
        <end position="94"/>
    </location>
</feature>
<accession>A0A6A6KV83</accession>
<protein>
    <submittedName>
        <fullName evidence="2">Uncharacterized protein</fullName>
    </submittedName>
</protein>